<name>A0A6G1CA98_9ORYZ</name>
<accession>A0A6G1CA98</accession>
<feature type="compositionally biased region" description="Polar residues" evidence="1">
    <location>
        <begin position="55"/>
        <end position="67"/>
    </location>
</feature>
<reference evidence="2 3" key="1">
    <citation type="submission" date="2019-11" db="EMBL/GenBank/DDBJ databases">
        <title>Whole genome sequence of Oryza granulata.</title>
        <authorList>
            <person name="Li W."/>
        </authorList>
    </citation>
    <scope>NUCLEOTIDE SEQUENCE [LARGE SCALE GENOMIC DNA]</scope>
    <source>
        <strain evidence="3">cv. Menghai</strain>
        <tissue evidence="2">Leaf</tissue>
    </source>
</reference>
<protein>
    <submittedName>
        <fullName evidence="2">Uncharacterized protein</fullName>
    </submittedName>
</protein>
<dbReference type="EMBL" id="SPHZ02000010">
    <property type="protein sequence ID" value="KAF0897418.1"/>
    <property type="molecule type" value="Genomic_DNA"/>
</dbReference>
<feature type="region of interest" description="Disordered" evidence="1">
    <location>
        <begin position="1"/>
        <end position="30"/>
    </location>
</feature>
<feature type="region of interest" description="Disordered" evidence="1">
    <location>
        <begin position="48"/>
        <end position="75"/>
    </location>
</feature>
<gene>
    <name evidence="2" type="ORF">E2562_036954</name>
</gene>
<comment type="caution">
    <text evidence="2">The sequence shown here is derived from an EMBL/GenBank/DDBJ whole genome shotgun (WGS) entry which is preliminary data.</text>
</comment>
<dbReference type="AlphaFoldDB" id="A0A6G1CA98"/>
<sequence length="75" mass="7844">MATYRSNADGRTAKNATARRRGSSHGSPSIVVATNHYSASSASFRTASGLHHNESMTGDISAQNSGLRHTGKAAR</sequence>
<proteinExistence type="predicted"/>
<evidence type="ECO:0000313" key="2">
    <source>
        <dbReference type="EMBL" id="KAF0897418.1"/>
    </source>
</evidence>
<dbReference type="Proteomes" id="UP000479710">
    <property type="component" value="Unassembled WGS sequence"/>
</dbReference>
<evidence type="ECO:0000256" key="1">
    <source>
        <dbReference type="SAM" id="MobiDB-lite"/>
    </source>
</evidence>
<evidence type="ECO:0000313" key="3">
    <source>
        <dbReference type="Proteomes" id="UP000479710"/>
    </source>
</evidence>
<organism evidence="2 3">
    <name type="scientific">Oryza meyeriana var. granulata</name>
    <dbReference type="NCBI Taxonomy" id="110450"/>
    <lineage>
        <taxon>Eukaryota</taxon>
        <taxon>Viridiplantae</taxon>
        <taxon>Streptophyta</taxon>
        <taxon>Embryophyta</taxon>
        <taxon>Tracheophyta</taxon>
        <taxon>Spermatophyta</taxon>
        <taxon>Magnoliopsida</taxon>
        <taxon>Liliopsida</taxon>
        <taxon>Poales</taxon>
        <taxon>Poaceae</taxon>
        <taxon>BOP clade</taxon>
        <taxon>Oryzoideae</taxon>
        <taxon>Oryzeae</taxon>
        <taxon>Oryzinae</taxon>
        <taxon>Oryza</taxon>
        <taxon>Oryza meyeriana</taxon>
    </lineage>
</organism>
<keyword evidence="3" id="KW-1185">Reference proteome</keyword>